<sequence length="52" mass="6239">MVLKETLGQLLLQLVYRVQNIQDKYQDIQKLEKSTQYCFQMLSEITFLVTQQ</sequence>
<proteinExistence type="predicted"/>
<dbReference type="EMBL" id="CAJJDP010000055">
    <property type="protein sequence ID" value="CAD8170461.1"/>
    <property type="molecule type" value="Genomic_DNA"/>
</dbReference>
<keyword evidence="2" id="KW-1185">Reference proteome</keyword>
<protein>
    <submittedName>
        <fullName evidence="1">Uncharacterized protein</fullName>
    </submittedName>
</protein>
<evidence type="ECO:0000313" key="2">
    <source>
        <dbReference type="Proteomes" id="UP000683925"/>
    </source>
</evidence>
<dbReference type="AlphaFoldDB" id="A0A8S1V0I9"/>
<reference evidence="1" key="1">
    <citation type="submission" date="2021-01" db="EMBL/GenBank/DDBJ databases">
        <authorList>
            <consortium name="Genoscope - CEA"/>
            <person name="William W."/>
        </authorList>
    </citation>
    <scope>NUCLEOTIDE SEQUENCE</scope>
</reference>
<comment type="caution">
    <text evidence="1">The sequence shown here is derived from an EMBL/GenBank/DDBJ whole genome shotgun (WGS) entry which is preliminary data.</text>
</comment>
<dbReference type="Proteomes" id="UP000683925">
    <property type="component" value="Unassembled WGS sequence"/>
</dbReference>
<gene>
    <name evidence="1" type="ORF">POCTA_138.1.T0550190</name>
</gene>
<organism evidence="1 2">
    <name type="scientific">Paramecium octaurelia</name>
    <dbReference type="NCBI Taxonomy" id="43137"/>
    <lineage>
        <taxon>Eukaryota</taxon>
        <taxon>Sar</taxon>
        <taxon>Alveolata</taxon>
        <taxon>Ciliophora</taxon>
        <taxon>Intramacronucleata</taxon>
        <taxon>Oligohymenophorea</taxon>
        <taxon>Peniculida</taxon>
        <taxon>Parameciidae</taxon>
        <taxon>Paramecium</taxon>
    </lineage>
</organism>
<evidence type="ECO:0000313" key="1">
    <source>
        <dbReference type="EMBL" id="CAD8170461.1"/>
    </source>
</evidence>
<accession>A0A8S1V0I9</accession>
<name>A0A8S1V0I9_PAROT</name>
<dbReference type="OrthoDB" id="10255013at2759"/>